<protein>
    <recommendedName>
        <fullName evidence="4">lipoyl(octanoyl) transferase</fullName>
        <ecNumber evidence="4">2.3.1.181</ecNumber>
    </recommendedName>
    <alternativeName>
        <fullName evidence="7">Lipoate-protein ligase B</fullName>
    </alternativeName>
    <alternativeName>
        <fullName evidence="8">Lipoyl/octanoyl transferase</fullName>
    </alternativeName>
</protein>
<evidence type="ECO:0000256" key="4">
    <source>
        <dbReference type="ARBA" id="ARBA00012334"/>
    </source>
</evidence>
<dbReference type="VEuPathDB" id="FungiDB:SPPG_07369"/>
<keyword evidence="11" id="KW-1185">Reference proteome</keyword>
<dbReference type="UniPathway" id="UPA00538">
    <property type="reaction ID" value="UER00592"/>
</dbReference>
<evidence type="ECO:0000313" key="10">
    <source>
        <dbReference type="EMBL" id="KNC97448.1"/>
    </source>
</evidence>
<evidence type="ECO:0000256" key="3">
    <source>
        <dbReference type="ARBA" id="ARBA00007907"/>
    </source>
</evidence>
<dbReference type="EMBL" id="KQ257464">
    <property type="protein sequence ID" value="KNC97448.1"/>
    <property type="molecule type" value="Genomic_DNA"/>
</dbReference>
<dbReference type="Gene3D" id="3.30.930.10">
    <property type="entry name" value="Bira Bifunctional Protein, Domain 2"/>
    <property type="match status" value="1"/>
</dbReference>
<dbReference type="GO" id="GO:0009249">
    <property type="term" value="P:protein lipoylation"/>
    <property type="evidence" value="ECO:0007669"/>
    <property type="project" value="InterPro"/>
</dbReference>
<evidence type="ECO:0000256" key="5">
    <source>
        <dbReference type="ARBA" id="ARBA00022679"/>
    </source>
</evidence>
<dbReference type="EC" id="2.3.1.181" evidence="4"/>
<comment type="similarity">
    <text evidence="3">Belongs to the LipB family.</text>
</comment>
<dbReference type="InterPro" id="IPR004143">
    <property type="entry name" value="BPL_LPL_catalytic"/>
</dbReference>
<evidence type="ECO:0000256" key="2">
    <source>
        <dbReference type="ARBA" id="ARBA00004821"/>
    </source>
</evidence>
<evidence type="ECO:0000259" key="9">
    <source>
        <dbReference type="PROSITE" id="PS51733"/>
    </source>
</evidence>
<evidence type="ECO:0000256" key="7">
    <source>
        <dbReference type="ARBA" id="ARBA00030797"/>
    </source>
</evidence>
<dbReference type="GO" id="GO:0005739">
    <property type="term" value="C:mitochondrion"/>
    <property type="evidence" value="ECO:0007669"/>
    <property type="project" value="UniProtKB-SubCell"/>
</dbReference>
<dbReference type="InterPro" id="IPR020605">
    <property type="entry name" value="Octanoyltransferase_CS"/>
</dbReference>
<dbReference type="InterPro" id="IPR045864">
    <property type="entry name" value="aa-tRNA-synth_II/BPL/LPL"/>
</dbReference>
<comment type="pathway">
    <text evidence="2">Protein modification; protein lipoylation via endogenous pathway; protein N(6)-(lipoyl)lysine from octanoyl-[acyl-carrier-protein]: step 1/2.</text>
</comment>
<dbReference type="HAMAP" id="MF_00013">
    <property type="entry name" value="LipB"/>
    <property type="match status" value="1"/>
</dbReference>
<dbReference type="PROSITE" id="PS01313">
    <property type="entry name" value="LIPB"/>
    <property type="match status" value="1"/>
</dbReference>
<dbReference type="GO" id="GO:0033819">
    <property type="term" value="F:lipoyl(octanoyl) transferase activity"/>
    <property type="evidence" value="ECO:0007669"/>
    <property type="project" value="UniProtKB-EC"/>
</dbReference>
<dbReference type="Proteomes" id="UP000053201">
    <property type="component" value="Unassembled WGS sequence"/>
</dbReference>
<evidence type="ECO:0000313" key="11">
    <source>
        <dbReference type="Proteomes" id="UP000053201"/>
    </source>
</evidence>
<organism evidence="10 11">
    <name type="scientific">Spizellomyces punctatus (strain DAOM BR117)</name>
    <dbReference type="NCBI Taxonomy" id="645134"/>
    <lineage>
        <taxon>Eukaryota</taxon>
        <taxon>Fungi</taxon>
        <taxon>Fungi incertae sedis</taxon>
        <taxon>Chytridiomycota</taxon>
        <taxon>Chytridiomycota incertae sedis</taxon>
        <taxon>Chytridiomycetes</taxon>
        <taxon>Spizellomycetales</taxon>
        <taxon>Spizellomycetaceae</taxon>
        <taxon>Spizellomyces</taxon>
    </lineage>
</organism>
<name>A0A0L0H9W3_SPIPD</name>
<proteinExistence type="inferred from homology"/>
<keyword evidence="6" id="KW-0012">Acyltransferase</keyword>
<dbReference type="PANTHER" id="PTHR10993:SF7">
    <property type="entry name" value="LIPOYLTRANSFERASE 2, MITOCHONDRIAL-RELATED"/>
    <property type="match status" value="1"/>
</dbReference>
<dbReference type="PROSITE" id="PS51733">
    <property type="entry name" value="BPL_LPL_CATALYTIC"/>
    <property type="match status" value="1"/>
</dbReference>
<gene>
    <name evidence="10" type="ORF">SPPG_07369</name>
</gene>
<dbReference type="GeneID" id="27690589"/>
<dbReference type="FunFam" id="3.30.930.10:FF:000035">
    <property type="entry name" value="Putative lipoyltransferase 2, mitochondrial"/>
    <property type="match status" value="1"/>
</dbReference>
<comment type="subcellular location">
    <subcellularLocation>
        <location evidence="1">Mitochondrion</location>
    </subcellularLocation>
</comment>
<reference evidence="10 11" key="1">
    <citation type="submission" date="2009-08" db="EMBL/GenBank/DDBJ databases">
        <title>The Genome Sequence of Spizellomyces punctatus strain DAOM BR117.</title>
        <authorList>
            <consortium name="The Broad Institute Genome Sequencing Platform"/>
            <person name="Russ C."/>
            <person name="Cuomo C."/>
            <person name="Shea T."/>
            <person name="Young S.K."/>
            <person name="Zeng Q."/>
            <person name="Koehrsen M."/>
            <person name="Haas B."/>
            <person name="Borodovsky M."/>
            <person name="Guigo R."/>
            <person name="Alvarado L."/>
            <person name="Berlin A."/>
            <person name="Bochicchio J."/>
            <person name="Borenstein D."/>
            <person name="Chapman S."/>
            <person name="Chen Z."/>
            <person name="Engels R."/>
            <person name="Freedman E."/>
            <person name="Gellesch M."/>
            <person name="Goldberg J."/>
            <person name="Griggs A."/>
            <person name="Gujja S."/>
            <person name="Heiman D."/>
            <person name="Hepburn T."/>
            <person name="Howarth C."/>
            <person name="Jen D."/>
            <person name="Larson L."/>
            <person name="Lewis B."/>
            <person name="Mehta T."/>
            <person name="Park D."/>
            <person name="Pearson M."/>
            <person name="Roberts A."/>
            <person name="Saif S."/>
            <person name="Shenoy N."/>
            <person name="Sisk P."/>
            <person name="Stolte C."/>
            <person name="Sykes S."/>
            <person name="Thomson T."/>
            <person name="Walk T."/>
            <person name="White J."/>
            <person name="Yandava C."/>
            <person name="Burger G."/>
            <person name="Gray M.W."/>
            <person name="Holland P.W.H."/>
            <person name="King N."/>
            <person name="Lang F.B.F."/>
            <person name="Roger A.J."/>
            <person name="Ruiz-Trillo I."/>
            <person name="Lander E."/>
            <person name="Nusbaum C."/>
        </authorList>
    </citation>
    <scope>NUCLEOTIDE SEQUENCE [LARGE SCALE GENOMIC DNA]</scope>
    <source>
        <strain evidence="10 11">DAOM BR117</strain>
    </source>
</reference>
<dbReference type="NCBIfam" id="NF010925">
    <property type="entry name" value="PRK14345.1"/>
    <property type="match status" value="1"/>
</dbReference>
<dbReference type="SUPFAM" id="SSF55681">
    <property type="entry name" value="Class II aaRS and biotin synthetases"/>
    <property type="match status" value="1"/>
</dbReference>
<dbReference type="OrthoDB" id="19908at2759"/>
<dbReference type="STRING" id="645134.A0A0L0H9W3"/>
<feature type="domain" description="BPL/LPL catalytic" evidence="9">
    <location>
        <begin position="87"/>
        <end position="273"/>
    </location>
</feature>
<keyword evidence="5 10" id="KW-0808">Transferase</keyword>
<dbReference type="PANTHER" id="PTHR10993">
    <property type="entry name" value="OCTANOYLTRANSFERASE"/>
    <property type="match status" value="1"/>
</dbReference>
<dbReference type="eggNOG" id="KOG0325">
    <property type="taxonomic scope" value="Eukaryota"/>
</dbReference>
<dbReference type="InParanoid" id="A0A0L0H9W3"/>
<dbReference type="OMA" id="GEVTYHC"/>
<dbReference type="AlphaFoldDB" id="A0A0L0H9W3"/>
<sequence length="295" mass="32527">MEGIGRIYQLGLPLYSLRNTLRSKTLRFQRGLRYKFSPFSTLSPPSNAITIGYKYLGKSVSYSAALELQDQLVASRTSYPDVGPDAAHSVNVLLLLQHSPTYTAGRRVRNTDATEGRRLRALGAEYYETRRGGQTTFHGPGQLVGYPILDLRQFGLGVRSYVQRLERFLILTCEEWGIAASTTEDTGVWVTDRKIAALGIQVRKHITSHGFALNCNTDLSWYNHIVPCGLLDKGVTSITNEIALKNNGEADVSVETVIPHAVKAFGDAFSAPMLPLSQVSKTLDCEIDAFLGNQT</sequence>
<dbReference type="RefSeq" id="XP_016605488.1">
    <property type="nucleotide sequence ID" value="XM_016755533.1"/>
</dbReference>
<accession>A0A0L0H9W3</accession>
<dbReference type="InterPro" id="IPR000544">
    <property type="entry name" value="Octanoyltransferase"/>
</dbReference>
<dbReference type="NCBIfam" id="TIGR00214">
    <property type="entry name" value="lipB"/>
    <property type="match status" value="1"/>
</dbReference>
<dbReference type="FunCoup" id="A0A0L0H9W3">
    <property type="interactions" value="541"/>
</dbReference>
<evidence type="ECO:0000256" key="1">
    <source>
        <dbReference type="ARBA" id="ARBA00004173"/>
    </source>
</evidence>
<evidence type="ECO:0000256" key="8">
    <source>
        <dbReference type="ARBA" id="ARBA00033331"/>
    </source>
</evidence>
<dbReference type="CDD" id="cd16444">
    <property type="entry name" value="LipB"/>
    <property type="match status" value="1"/>
</dbReference>
<dbReference type="Pfam" id="PF21948">
    <property type="entry name" value="LplA-B_cat"/>
    <property type="match status" value="1"/>
</dbReference>
<evidence type="ECO:0000256" key="6">
    <source>
        <dbReference type="ARBA" id="ARBA00023315"/>
    </source>
</evidence>